<dbReference type="InterPro" id="IPR001667">
    <property type="entry name" value="DDH_dom"/>
</dbReference>
<dbReference type="GO" id="GO:0003676">
    <property type="term" value="F:nucleic acid binding"/>
    <property type="evidence" value="ECO:0007669"/>
    <property type="project" value="InterPro"/>
</dbReference>
<organism evidence="10 11">
    <name type="scientific">Halanaerobium salsuginis</name>
    <dbReference type="NCBI Taxonomy" id="29563"/>
    <lineage>
        <taxon>Bacteria</taxon>
        <taxon>Bacillati</taxon>
        <taxon>Bacillota</taxon>
        <taxon>Clostridia</taxon>
        <taxon>Halanaerobiales</taxon>
        <taxon>Halanaerobiaceae</taxon>
        <taxon>Halanaerobium</taxon>
    </lineage>
</organism>
<dbReference type="InterPro" id="IPR051673">
    <property type="entry name" value="SSDNA_exonuclease_RecJ"/>
</dbReference>
<dbReference type="Gene3D" id="3.90.1640.30">
    <property type="match status" value="1"/>
</dbReference>
<evidence type="ECO:0000259" key="7">
    <source>
        <dbReference type="Pfam" id="PF01368"/>
    </source>
</evidence>
<dbReference type="Pfam" id="PF02272">
    <property type="entry name" value="DHHA1"/>
    <property type="match status" value="1"/>
</dbReference>
<reference evidence="10 11" key="1">
    <citation type="submission" date="2016-10" db="EMBL/GenBank/DDBJ databases">
        <authorList>
            <person name="de Groot N.N."/>
        </authorList>
    </citation>
    <scope>NUCLEOTIDE SEQUENCE [LARGE SCALE GENOMIC DNA]</scope>
    <source>
        <strain evidence="10 11">ATCC 51327</strain>
    </source>
</reference>
<dbReference type="Pfam" id="PF01368">
    <property type="entry name" value="DHH"/>
    <property type="match status" value="1"/>
</dbReference>
<keyword evidence="11" id="KW-1185">Reference proteome</keyword>
<dbReference type="GO" id="GO:0006310">
    <property type="term" value="P:DNA recombination"/>
    <property type="evidence" value="ECO:0007669"/>
    <property type="project" value="InterPro"/>
</dbReference>
<feature type="domain" description="DHHA1" evidence="8">
    <location>
        <begin position="341"/>
        <end position="433"/>
    </location>
</feature>
<dbReference type="STRING" id="29563.SAMN02983006_01007"/>
<evidence type="ECO:0000256" key="4">
    <source>
        <dbReference type="ARBA" id="ARBA00022801"/>
    </source>
</evidence>
<evidence type="ECO:0000256" key="5">
    <source>
        <dbReference type="ARBA" id="ARBA00022839"/>
    </source>
</evidence>
<dbReference type="RefSeq" id="WP_089860632.1">
    <property type="nucleotide sequence ID" value="NZ_FOTI01000010.1"/>
</dbReference>
<keyword evidence="5 10" id="KW-0269">Exonuclease</keyword>
<feature type="domain" description="RecJ OB" evidence="9">
    <location>
        <begin position="449"/>
        <end position="551"/>
    </location>
</feature>
<dbReference type="PANTHER" id="PTHR30255:SF2">
    <property type="entry name" value="SINGLE-STRANDED-DNA-SPECIFIC EXONUCLEASE RECJ"/>
    <property type="match status" value="1"/>
</dbReference>
<dbReference type="Proteomes" id="UP000199006">
    <property type="component" value="Unassembled WGS sequence"/>
</dbReference>
<gene>
    <name evidence="10" type="ORF">SAMN02983006_01007</name>
</gene>
<dbReference type="NCBIfam" id="TIGR00644">
    <property type="entry name" value="recJ"/>
    <property type="match status" value="1"/>
</dbReference>
<evidence type="ECO:0000256" key="2">
    <source>
        <dbReference type="ARBA" id="ARBA00019841"/>
    </source>
</evidence>
<dbReference type="PANTHER" id="PTHR30255">
    <property type="entry name" value="SINGLE-STRANDED-DNA-SPECIFIC EXONUCLEASE RECJ"/>
    <property type="match status" value="1"/>
</dbReference>
<dbReference type="EMBL" id="FOTI01000010">
    <property type="protein sequence ID" value="SFL38470.1"/>
    <property type="molecule type" value="Genomic_DNA"/>
</dbReference>
<dbReference type="OrthoDB" id="9809852at2"/>
<evidence type="ECO:0000313" key="10">
    <source>
        <dbReference type="EMBL" id="SFL38470.1"/>
    </source>
</evidence>
<dbReference type="SUPFAM" id="SSF64182">
    <property type="entry name" value="DHH phosphoesterases"/>
    <property type="match status" value="1"/>
</dbReference>
<evidence type="ECO:0000259" key="8">
    <source>
        <dbReference type="Pfam" id="PF02272"/>
    </source>
</evidence>
<dbReference type="InterPro" id="IPR004610">
    <property type="entry name" value="RecJ"/>
</dbReference>
<dbReference type="GO" id="GO:0006281">
    <property type="term" value="P:DNA repair"/>
    <property type="evidence" value="ECO:0007669"/>
    <property type="project" value="InterPro"/>
</dbReference>
<dbReference type="GO" id="GO:0008409">
    <property type="term" value="F:5'-3' exonuclease activity"/>
    <property type="evidence" value="ECO:0007669"/>
    <property type="project" value="InterPro"/>
</dbReference>
<feature type="domain" description="DDH" evidence="7">
    <location>
        <begin position="75"/>
        <end position="223"/>
    </location>
</feature>
<evidence type="ECO:0000256" key="3">
    <source>
        <dbReference type="ARBA" id="ARBA00022722"/>
    </source>
</evidence>
<dbReference type="AlphaFoldDB" id="A0A1I4H9M7"/>
<keyword evidence="6" id="KW-0175">Coiled coil</keyword>
<dbReference type="InterPro" id="IPR003156">
    <property type="entry name" value="DHHA1_dom"/>
</dbReference>
<dbReference type="InterPro" id="IPR038763">
    <property type="entry name" value="DHH_sf"/>
</dbReference>
<dbReference type="Gene3D" id="3.10.310.30">
    <property type="match status" value="1"/>
</dbReference>
<accession>A0A1I4H9M7</accession>
<evidence type="ECO:0000256" key="1">
    <source>
        <dbReference type="ARBA" id="ARBA00005915"/>
    </source>
</evidence>
<evidence type="ECO:0000256" key="6">
    <source>
        <dbReference type="SAM" id="Coils"/>
    </source>
</evidence>
<keyword evidence="4" id="KW-0378">Hydrolase</keyword>
<keyword evidence="3" id="KW-0540">Nuclease</keyword>
<feature type="coiled-coil region" evidence="6">
    <location>
        <begin position="297"/>
        <end position="324"/>
    </location>
</feature>
<dbReference type="InterPro" id="IPR041122">
    <property type="entry name" value="RecJ_OB"/>
</dbReference>
<sequence>MIIKKAAEFEPASELVKYFKNKKLACLAVKRGLDSYQKISEFIEPDKYIPLSFNKFPKLDQIVKFIADHIKHKNRILIYGDYDVDGITSTAILVGALKDLGADVIYHLPDRFKEGYGLNQTVLAGYQSKVDLVISCDCGITNYAEVKFAKEIGLDFIVTDHHELPDRLPPADYVISPRMLGKDSQGYWLPGAGMAYYLVKALYNLAGDEKAAEDFLDLLLLAIIADVVPLQGENRYLFKTGLAKLRQTDRIGLTALYNELELNRSEINEKTLGFQIGPLLNSAGRIDSAEKGLKLLLAEDRRTAAVLAAELKSLNERRKKISQQIYQQLVETLNSDSPQPVVSYNSDWHQGVIGIAAGRVVENFNCPAVLMTNSRANDLITGSARSITGININQLINKCADLLEKNGGHAAAAGFSLKKANLEKFKLRLQRLLVEALNNQQIKPTIKADLNLEFAELNNNFYQKLRLFAPFGEANPEPIIYLEGEIISSREISAGKHKKFVLGSSKSSNSSRITALWWWAGNTDNNYRQQIACNLTENIYQGRKSLQLEIKALVSCQNEISQLTEANNSASKFDQMKVELIDWRQKDLELLKSGQPETAYFAEGSGSFKLNLYPIFNRNYYRQVKQLVILTIPPTPAILKEVILLTECERLILVNYRQQGKKEKFINLLMKRLKYCFEQENGIFNLNQAALDLATTVLTVKRGIDYLAAAGKLNYEFIAYQEILITKNGEVNRGQKNLRGSELTRLLSSTAAFRRFIKNKPIQQLQKFIDNLLNREI</sequence>
<proteinExistence type="inferred from homology"/>
<dbReference type="Pfam" id="PF17768">
    <property type="entry name" value="RecJ_OB"/>
    <property type="match status" value="1"/>
</dbReference>
<evidence type="ECO:0000259" key="9">
    <source>
        <dbReference type="Pfam" id="PF17768"/>
    </source>
</evidence>
<name>A0A1I4H9M7_9FIRM</name>
<protein>
    <recommendedName>
        <fullName evidence="2">Single-stranded-DNA-specific exonuclease RecJ</fullName>
    </recommendedName>
</protein>
<comment type="similarity">
    <text evidence="1">Belongs to the RecJ family.</text>
</comment>
<evidence type="ECO:0000313" key="11">
    <source>
        <dbReference type="Proteomes" id="UP000199006"/>
    </source>
</evidence>